<evidence type="ECO:0000256" key="4">
    <source>
        <dbReference type="ARBA" id="ARBA00023002"/>
    </source>
</evidence>
<dbReference type="PANTHER" id="PTHR43401">
    <property type="entry name" value="L-THREONINE 3-DEHYDROGENASE"/>
    <property type="match status" value="1"/>
</dbReference>
<dbReference type="InterPro" id="IPR013154">
    <property type="entry name" value="ADH-like_N"/>
</dbReference>
<dbReference type="Proteomes" id="UP000031030">
    <property type="component" value="Unassembled WGS sequence"/>
</dbReference>
<dbReference type="Gene3D" id="3.90.180.10">
    <property type="entry name" value="Medium-chain alcohol dehydrogenases, catalytic domain"/>
    <property type="match status" value="1"/>
</dbReference>
<dbReference type="AlphaFoldDB" id="A0A0B2A052"/>
<dbReference type="SUPFAM" id="SSF50129">
    <property type="entry name" value="GroES-like"/>
    <property type="match status" value="1"/>
</dbReference>
<evidence type="ECO:0000256" key="5">
    <source>
        <dbReference type="SAM" id="Phobius"/>
    </source>
</evidence>
<reference evidence="7 8" key="1">
    <citation type="submission" date="2014-11" db="EMBL/GenBank/DDBJ databases">
        <title>Genome sequence of Microbacterium mangrovi MUSC 115(T).</title>
        <authorList>
            <person name="Lee L.-H."/>
        </authorList>
    </citation>
    <scope>NUCLEOTIDE SEQUENCE [LARGE SCALE GENOMIC DNA]</scope>
    <source>
        <strain evidence="7 8">MUSC 115</strain>
    </source>
</reference>
<dbReference type="InterPro" id="IPR020843">
    <property type="entry name" value="ER"/>
</dbReference>
<keyword evidence="8" id="KW-1185">Reference proteome</keyword>
<feature type="domain" description="Enoyl reductase (ER)" evidence="6">
    <location>
        <begin position="23"/>
        <end position="350"/>
    </location>
</feature>
<evidence type="ECO:0000256" key="3">
    <source>
        <dbReference type="ARBA" id="ARBA00022833"/>
    </source>
</evidence>
<evidence type="ECO:0000313" key="8">
    <source>
        <dbReference type="Proteomes" id="UP000031030"/>
    </source>
</evidence>
<dbReference type="GO" id="GO:0046872">
    <property type="term" value="F:metal ion binding"/>
    <property type="evidence" value="ECO:0007669"/>
    <property type="project" value="UniProtKB-KW"/>
</dbReference>
<keyword evidence="4" id="KW-0560">Oxidoreductase</keyword>
<comment type="caution">
    <text evidence="7">The sequence shown here is derived from an EMBL/GenBank/DDBJ whole genome shotgun (WGS) entry which is preliminary data.</text>
</comment>
<dbReference type="Pfam" id="PF08240">
    <property type="entry name" value="ADH_N"/>
    <property type="match status" value="1"/>
</dbReference>
<organism evidence="7 8">
    <name type="scientific">Microbacterium mangrovi</name>
    <dbReference type="NCBI Taxonomy" id="1348253"/>
    <lineage>
        <taxon>Bacteria</taxon>
        <taxon>Bacillati</taxon>
        <taxon>Actinomycetota</taxon>
        <taxon>Actinomycetes</taxon>
        <taxon>Micrococcales</taxon>
        <taxon>Microbacteriaceae</taxon>
        <taxon>Microbacterium</taxon>
    </lineage>
</organism>
<evidence type="ECO:0000256" key="1">
    <source>
        <dbReference type="ARBA" id="ARBA00001947"/>
    </source>
</evidence>
<evidence type="ECO:0000313" key="7">
    <source>
        <dbReference type="EMBL" id="KHK96366.1"/>
    </source>
</evidence>
<dbReference type="InterPro" id="IPR011032">
    <property type="entry name" value="GroES-like_sf"/>
</dbReference>
<dbReference type="Pfam" id="PF00107">
    <property type="entry name" value="ADH_zinc_N"/>
    <property type="match status" value="1"/>
</dbReference>
<comment type="cofactor">
    <cofactor evidence="1">
        <name>Zn(2+)</name>
        <dbReference type="ChEBI" id="CHEBI:29105"/>
    </cofactor>
</comment>
<keyword evidence="2" id="KW-0479">Metal-binding</keyword>
<dbReference type="STRING" id="1348253.LK09_15395"/>
<name>A0A0B2A052_9MICO</name>
<dbReference type="SMART" id="SM00829">
    <property type="entry name" value="PKS_ER"/>
    <property type="match status" value="1"/>
</dbReference>
<keyword evidence="3" id="KW-0862">Zinc</keyword>
<feature type="transmembrane region" description="Helical" evidence="5">
    <location>
        <begin position="180"/>
        <end position="205"/>
    </location>
</feature>
<dbReference type="EMBL" id="JTDK01000015">
    <property type="protein sequence ID" value="KHK96366.1"/>
    <property type="molecule type" value="Genomic_DNA"/>
</dbReference>
<dbReference type="SUPFAM" id="SSF51735">
    <property type="entry name" value="NAD(P)-binding Rossmann-fold domains"/>
    <property type="match status" value="1"/>
</dbReference>
<dbReference type="InterPro" id="IPR036291">
    <property type="entry name" value="NAD(P)-bd_dom_sf"/>
</dbReference>
<dbReference type="OrthoDB" id="334894at2"/>
<dbReference type="GO" id="GO:0016491">
    <property type="term" value="F:oxidoreductase activity"/>
    <property type="evidence" value="ECO:0007669"/>
    <property type="project" value="UniProtKB-KW"/>
</dbReference>
<protein>
    <recommendedName>
        <fullName evidence="6">Enoyl reductase (ER) domain-containing protein</fullName>
    </recommendedName>
</protein>
<gene>
    <name evidence="7" type="ORF">LK09_15395</name>
</gene>
<keyword evidence="5" id="KW-0812">Transmembrane</keyword>
<keyword evidence="5" id="KW-1133">Transmembrane helix</keyword>
<sequence>MQPAETATTVEAPTRMRGIQLAGDRAVRLAELDVPPRGPSEALVRITMSAVCGSDLPHYRAPAGDLGRRAHIVPGHEPVGFVVEAAPGGVPAGTRVLVYHHSGEGRCEHCAAGEPMFCAGRETLGNHRHGADAEWLVAPDVSLVPLPDDIDDALAALIACNFGTAFAGLRKSGARVGDRVVVTGLGAVGLCVVIAAVAAGCRVIAVDPIPERRDFARELGAAIAVDPTAADPVAAIRAATEGEGAEIVIECSANAGAQRQATEAVRPHGTVLLIGSNSSMEIDPGVDLIRKEVRVLGTWIFKRHEIPAIFRAARGMPDLRRLLGESYPASDAQRAFAAVDRGEVVGKVLIDWR</sequence>
<dbReference type="PANTHER" id="PTHR43401:SF2">
    <property type="entry name" value="L-THREONINE 3-DEHYDROGENASE"/>
    <property type="match status" value="1"/>
</dbReference>
<keyword evidence="5" id="KW-0472">Membrane</keyword>
<proteinExistence type="predicted"/>
<evidence type="ECO:0000259" key="6">
    <source>
        <dbReference type="SMART" id="SM00829"/>
    </source>
</evidence>
<dbReference type="InterPro" id="IPR050129">
    <property type="entry name" value="Zn_alcohol_dh"/>
</dbReference>
<accession>A0A0B2A052</accession>
<evidence type="ECO:0000256" key="2">
    <source>
        <dbReference type="ARBA" id="ARBA00022723"/>
    </source>
</evidence>
<dbReference type="InterPro" id="IPR013149">
    <property type="entry name" value="ADH-like_C"/>
</dbReference>